<keyword evidence="9 10" id="KW-0998">Cell outer membrane</keyword>
<dbReference type="PROSITE" id="PS52016">
    <property type="entry name" value="TONB_DEPENDENT_REC_3"/>
    <property type="match status" value="1"/>
</dbReference>
<dbReference type="SUPFAM" id="SSF49452">
    <property type="entry name" value="Starch-binding domain-like"/>
    <property type="match status" value="1"/>
</dbReference>
<accession>A0ABW5NLK2</accession>
<feature type="domain" description="TonB-dependent receptor-like beta-barrel" evidence="12">
    <location>
        <begin position="297"/>
        <end position="767"/>
    </location>
</feature>
<name>A0ABW5NLK2_9SPHI</name>
<dbReference type="InterPro" id="IPR037066">
    <property type="entry name" value="Plug_dom_sf"/>
</dbReference>
<organism evidence="14 15">
    <name type="scientific">Sphingobacterium corticis</name>
    <dbReference type="NCBI Taxonomy" id="1812823"/>
    <lineage>
        <taxon>Bacteria</taxon>
        <taxon>Pseudomonadati</taxon>
        <taxon>Bacteroidota</taxon>
        <taxon>Sphingobacteriia</taxon>
        <taxon>Sphingobacteriales</taxon>
        <taxon>Sphingobacteriaceae</taxon>
        <taxon>Sphingobacterium</taxon>
    </lineage>
</organism>
<comment type="subcellular location">
    <subcellularLocation>
        <location evidence="1 10">Cell outer membrane</location>
        <topology evidence="1 10">Multi-pass membrane protein</topology>
    </subcellularLocation>
</comment>
<dbReference type="Gene3D" id="2.170.130.10">
    <property type="entry name" value="TonB-dependent receptor, plug domain"/>
    <property type="match status" value="1"/>
</dbReference>
<dbReference type="Pfam" id="PF13620">
    <property type="entry name" value="CarboxypepD_reg"/>
    <property type="match status" value="1"/>
</dbReference>
<comment type="similarity">
    <text evidence="10 11">Belongs to the TonB-dependent receptor family.</text>
</comment>
<feature type="domain" description="TonB-dependent receptor plug" evidence="13">
    <location>
        <begin position="135"/>
        <end position="240"/>
    </location>
</feature>
<keyword evidence="15" id="KW-1185">Reference proteome</keyword>
<evidence type="ECO:0000256" key="3">
    <source>
        <dbReference type="ARBA" id="ARBA00022452"/>
    </source>
</evidence>
<dbReference type="Gene3D" id="2.40.170.20">
    <property type="entry name" value="TonB-dependent receptor, beta-barrel domain"/>
    <property type="match status" value="1"/>
</dbReference>
<evidence type="ECO:0000256" key="6">
    <source>
        <dbReference type="ARBA" id="ARBA00023077"/>
    </source>
</evidence>
<dbReference type="Pfam" id="PF07715">
    <property type="entry name" value="Plug"/>
    <property type="match status" value="1"/>
</dbReference>
<dbReference type="SUPFAM" id="SSF56935">
    <property type="entry name" value="Porins"/>
    <property type="match status" value="1"/>
</dbReference>
<dbReference type="InterPro" id="IPR039426">
    <property type="entry name" value="TonB-dep_rcpt-like"/>
</dbReference>
<dbReference type="InterPro" id="IPR036942">
    <property type="entry name" value="Beta-barrel_TonB_sf"/>
</dbReference>
<evidence type="ECO:0000256" key="10">
    <source>
        <dbReference type="PROSITE-ProRule" id="PRU01360"/>
    </source>
</evidence>
<keyword evidence="7 10" id="KW-0472">Membrane</keyword>
<evidence type="ECO:0000256" key="7">
    <source>
        <dbReference type="ARBA" id="ARBA00023136"/>
    </source>
</evidence>
<dbReference type="InterPro" id="IPR000531">
    <property type="entry name" value="Beta-barrel_TonB"/>
</dbReference>
<evidence type="ECO:0000256" key="9">
    <source>
        <dbReference type="ARBA" id="ARBA00023237"/>
    </source>
</evidence>
<evidence type="ECO:0000259" key="13">
    <source>
        <dbReference type="Pfam" id="PF07715"/>
    </source>
</evidence>
<evidence type="ECO:0000256" key="2">
    <source>
        <dbReference type="ARBA" id="ARBA00022448"/>
    </source>
</evidence>
<gene>
    <name evidence="14" type="ORF">ACFSQ3_09895</name>
</gene>
<dbReference type="PANTHER" id="PTHR30069">
    <property type="entry name" value="TONB-DEPENDENT OUTER MEMBRANE RECEPTOR"/>
    <property type="match status" value="1"/>
</dbReference>
<evidence type="ECO:0000256" key="11">
    <source>
        <dbReference type="RuleBase" id="RU003357"/>
    </source>
</evidence>
<keyword evidence="4 10" id="KW-0812">Transmembrane</keyword>
<dbReference type="InterPro" id="IPR012910">
    <property type="entry name" value="Plug_dom"/>
</dbReference>
<evidence type="ECO:0000256" key="8">
    <source>
        <dbReference type="ARBA" id="ARBA00023170"/>
    </source>
</evidence>
<evidence type="ECO:0000256" key="1">
    <source>
        <dbReference type="ARBA" id="ARBA00004571"/>
    </source>
</evidence>
<proteinExistence type="inferred from homology"/>
<dbReference type="Proteomes" id="UP001597393">
    <property type="component" value="Unassembled WGS sequence"/>
</dbReference>
<protein>
    <submittedName>
        <fullName evidence="14">TonB-dependent receptor domain-containing protein</fullName>
    </submittedName>
</protein>
<sequence>MIKSVRFLRFCLIIILFVHLDAVLAQDKGSFVGLVTDESGSPINGVTLALEPDRHQEKTSENGRFSFPSLYAGLYYLTIQHAGYEVWKDSISIEPNKELKRTFTLKAGSHVIGEVDVWHDATKLETPDNLVRLERAAMPMRIITRKEIQMMGSRRLDEILKEQTGIAVVNNMGGGSRSVGVQLQGFSSDYVMILIDGQPMVGRNNGNFDLSRISVSNIERIEIVKGASSCLFGSEALGGAINIITRHGALEPQALASIRYGSLNMIDATLDGETSFAQQRGNIHVGANYYRTDGFNTNPYLVDGQTSPPYQNYSFQARGRYQVSANSTAGASIRYGIRQSFMPKNWGDNWVSEDRQDEKDLNVSLTWDQRLRNDWQLLSRYYYTQYNADEFVQWQDAADTRNSLEFVQQIHRLEQQFAKKFANGLQLTGGIGGSSETMRDQALIGSKSLFTGFGFLQGEKALSNRINILGGLRYDHTVDFGGRVNPSLGINVAINDHLTWKAGVGSGFKVPDYRTRYLVFFNPSASYLVVGNEMLQQTLSQLQETGQISEVRRYLISQLDQNLKAEKSMSYNTGLNARLNESLSGEFNVFYHIIRNQINPILVATGTEISQIFSYQNLAKVVNKGFEANVKWTPISDLDIQFGYQYLLSRDVSVLDSIRAGNWPYNQNLHNPKTGESPPVSTSDYWGIENRSRHMLNVRAFYTYKPWDTSISMRVNYRGKYPFADFNGNQFIDRFDTFVPGHYLVNAHVEKNFYHQGLALRFTVDNVFNFTNMMMPGQPGRLFLVGLSYRLRK</sequence>
<dbReference type="InterPro" id="IPR013784">
    <property type="entry name" value="Carb-bd-like_fold"/>
</dbReference>
<keyword evidence="2 10" id="KW-0813">Transport</keyword>
<evidence type="ECO:0000256" key="4">
    <source>
        <dbReference type="ARBA" id="ARBA00022692"/>
    </source>
</evidence>
<keyword evidence="3 10" id="KW-1134">Transmembrane beta strand</keyword>
<evidence type="ECO:0000313" key="15">
    <source>
        <dbReference type="Proteomes" id="UP001597393"/>
    </source>
</evidence>
<evidence type="ECO:0000313" key="14">
    <source>
        <dbReference type="EMBL" id="MFD2599265.1"/>
    </source>
</evidence>
<dbReference type="EMBL" id="JBHUMA010000006">
    <property type="protein sequence ID" value="MFD2599265.1"/>
    <property type="molecule type" value="Genomic_DNA"/>
</dbReference>
<dbReference type="Gene3D" id="2.60.40.1120">
    <property type="entry name" value="Carboxypeptidase-like, regulatory domain"/>
    <property type="match status" value="1"/>
</dbReference>
<keyword evidence="8 14" id="KW-0675">Receptor</keyword>
<comment type="caution">
    <text evidence="14">The sequence shown here is derived from an EMBL/GenBank/DDBJ whole genome shotgun (WGS) entry which is preliminary data.</text>
</comment>
<dbReference type="CDD" id="cd01347">
    <property type="entry name" value="ligand_gated_channel"/>
    <property type="match status" value="1"/>
</dbReference>
<dbReference type="RefSeq" id="WP_380869391.1">
    <property type="nucleotide sequence ID" value="NZ_JBHUMA010000006.1"/>
</dbReference>
<keyword evidence="6 11" id="KW-0798">TonB box</keyword>
<evidence type="ECO:0000256" key="5">
    <source>
        <dbReference type="ARBA" id="ARBA00022729"/>
    </source>
</evidence>
<keyword evidence="5" id="KW-0732">Signal</keyword>
<reference evidence="15" key="1">
    <citation type="journal article" date="2019" name="Int. J. Syst. Evol. Microbiol.">
        <title>The Global Catalogue of Microorganisms (GCM) 10K type strain sequencing project: providing services to taxonomists for standard genome sequencing and annotation.</title>
        <authorList>
            <consortium name="The Broad Institute Genomics Platform"/>
            <consortium name="The Broad Institute Genome Sequencing Center for Infectious Disease"/>
            <person name="Wu L."/>
            <person name="Ma J."/>
        </authorList>
    </citation>
    <scope>NUCLEOTIDE SEQUENCE [LARGE SCALE GENOMIC DNA]</scope>
    <source>
        <strain evidence="15">KCTC 42248</strain>
    </source>
</reference>
<dbReference type="PANTHER" id="PTHR30069:SF29">
    <property type="entry name" value="HEMOGLOBIN AND HEMOGLOBIN-HAPTOGLOBIN-BINDING PROTEIN 1-RELATED"/>
    <property type="match status" value="1"/>
</dbReference>
<dbReference type="Pfam" id="PF00593">
    <property type="entry name" value="TonB_dep_Rec_b-barrel"/>
    <property type="match status" value="1"/>
</dbReference>
<evidence type="ECO:0000259" key="12">
    <source>
        <dbReference type="Pfam" id="PF00593"/>
    </source>
</evidence>